<dbReference type="AlphaFoldDB" id="V5SC90"/>
<organism evidence="3 4">
    <name type="scientific">Hyphomicrobium nitrativorans NL23</name>
    <dbReference type="NCBI Taxonomy" id="1029756"/>
    <lineage>
        <taxon>Bacteria</taxon>
        <taxon>Pseudomonadati</taxon>
        <taxon>Pseudomonadota</taxon>
        <taxon>Alphaproteobacteria</taxon>
        <taxon>Hyphomicrobiales</taxon>
        <taxon>Hyphomicrobiaceae</taxon>
        <taxon>Hyphomicrobium</taxon>
    </lineage>
</organism>
<dbReference type="SUPFAM" id="SSF81606">
    <property type="entry name" value="PP2C-like"/>
    <property type="match status" value="1"/>
</dbReference>
<dbReference type="InterPro" id="IPR036457">
    <property type="entry name" value="PPM-type-like_dom_sf"/>
</dbReference>
<dbReference type="OrthoDB" id="9801841at2"/>
<dbReference type="RefSeq" id="WP_023786682.1">
    <property type="nucleotide sequence ID" value="NC_022997.1"/>
</dbReference>
<dbReference type="PATRIC" id="fig|1029756.8.peg.1349"/>
<sequence>MLAFEHASRATKGARSYQEDTALLWKRADAGALARAAAPPANGAAVVVAVLADGMGGHAGGALASRTACETFLKAYEGHEGSNRTRLVEALDAANHAIADAVDADPMLAGMGSTLVGVTFGADGIEWVSVGDSPLMLYRRGEIALLNEDHSLAPELDRLAAAGAISEADARRDPRRHMLRSAVTGEEIELIDVSRRPLKVEPGDYIILASDGLQTLETAEIERIVAAYADDGPTAVANALIRAVEALKDPHQDNATVVAVRLVSQETARETTEPVTAPAGAGGDQD</sequence>
<reference evidence="3 4" key="1">
    <citation type="journal article" date="2014" name="Genome Announc.">
        <title>Complete Genome Sequence of Hyphomicrobium nitrativorans Strain NL23, a Denitrifying Bacterium Isolated from Biofilm of a Methanol-Fed Denitrification System Treating Seawater at the Montreal Biodome.</title>
        <authorList>
            <person name="Martineau C."/>
            <person name="Villeneuve C."/>
            <person name="Mauffrey F."/>
            <person name="Villemur R."/>
        </authorList>
    </citation>
    <scope>NUCLEOTIDE SEQUENCE [LARGE SCALE GENOMIC DNA]</scope>
    <source>
        <strain evidence="3">NL23</strain>
    </source>
</reference>
<evidence type="ECO:0000313" key="3">
    <source>
        <dbReference type="EMBL" id="AHB48102.1"/>
    </source>
</evidence>
<dbReference type="STRING" id="1029756.W911_06440"/>
<dbReference type="InterPro" id="IPR001932">
    <property type="entry name" value="PPM-type_phosphatase-like_dom"/>
</dbReference>
<dbReference type="Pfam" id="PF13672">
    <property type="entry name" value="PP2C_2"/>
    <property type="match status" value="1"/>
</dbReference>
<evidence type="ECO:0000313" key="4">
    <source>
        <dbReference type="Proteomes" id="UP000018542"/>
    </source>
</evidence>
<protein>
    <submittedName>
        <fullName evidence="3">Serine/threonine phosphatase</fullName>
    </submittedName>
</protein>
<feature type="region of interest" description="Disordered" evidence="1">
    <location>
        <begin position="267"/>
        <end position="286"/>
    </location>
</feature>
<dbReference type="HOGENOM" id="CLU_034545_1_0_5"/>
<dbReference type="KEGG" id="hni:W911_06440"/>
<name>V5SC90_9HYPH</name>
<dbReference type="PROSITE" id="PS51746">
    <property type="entry name" value="PPM_2"/>
    <property type="match status" value="1"/>
</dbReference>
<dbReference type="SMART" id="SM00331">
    <property type="entry name" value="PP2C_SIG"/>
    <property type="match status" value="1"/>
</dbReference>
<proteinExistence type="predicted"/>
<accession>V5SC90</accession>
<dbReference type="EMBL" id="CP006912">
    <property type="protein sequence ID" value="AHB48102.1"/>
    <property type="molecule type" value="Genomic_DNA"/>
</dbReference>
<dbReference type="SMART" id="SM00332">
    <property type="entry name" value="PP2Cc"/>
    <property type="match status" value="1"/>
</dbReference>
<dbReference type="Proteomes" id="UP000018542">
    <property type="component" value="Chromosome"/>
</dbReference>
<evidence type="ECO:0000259" key="2">
    <source>
        <dbReference type="PROSITE" id="PS51746"/>
    </source>
</evidence>
<gene>
    <name evidence="3" type="ORF">W911_06440</name>
</gene>
<evidence type="ECO:0000256" key="1">
    <source>
        <dbReference type="SAM" id="MobiDB-lite"/>
    </source>
</evidence>
<dbReference type="CDD" id="cd00143">
    <property type="entry name" value="PP2Cc"/>
    <property type="match status" value="1"/>
</dbReference>
<keyword evidence="4" id="KW-1185">Reference proteome</keyword>
<feature type="domain" description="PPM-type phosphatase" evidence="2">
    <location>
        <begin position="5"/>
        <end position="262"/>
    </location>
</feature>
<dbReference type="Gene3D" id="3.60.40.10">
    <property type="entry name" value="PPM-type phosphatase domain"/>
    <property type="match status" value="1"/>
</dbReference>